<organism evidence="3 4">
    <name type="scientific">Plakobranchus ocellatus</name>
    <dbReference type="NCBI Taxonomy" id="259542"/>
    <lineage>
        <taxon>Eukaryota</taxon>
        <taxon>Metazoa</taxon>
        <taxon>Spiralia</taxon>
        <taxon>Lophotrochozoa</taxon>
        <taxon>Mollusca</taxon>
        <taxon>Gastropoda</taxon>
        <taxon>Heterobranchia</taxon>
        <taxon>Euthyneura</taxon>
        <taxon>Panpulmonata</taxon>
        <taxon>Sacoglossa</taxon>
        <taxon>Placobranchoidea</taxon>
        <taxon>Plakobranchidae</taxon>
        <taxon>Plakobranchus</taxon>
    </lineage>
</organism>
<reference evidence="3 4" key="1">
    <citation type="journal article" date="2021" name="Elife">
        <title>Chloroplast acquisition without the gene transfer in kleptoplastic sea slugs, Plakobranchus ocellatus.</title>
        <authorList>
            <person name="Maeda T."/>
            <person name="Takahashi S."/>
            <person name="Yoshida T."/>
            <person name="Shimamura S."/>
            <person name="Takaki Y."/>
            <person name="Nagai Y."/>
            <person name="Toyoda A."/>
            <person name="Suzuki Y."/>
            <person name="Arimoto A."/>
            <person name="Ishii H."/>
            <person name="Satoh N."/>
            <person name="Nishiyama T."/>
            <person name="Hasebe M."/>
            <person name="Maruyama T."/>
            <person name="Minagawa J."/>
            <person name="Obokata J."/>
            <person name="Shigenobu S."/>
        </authorList>
    </citation>
    <scope>NUCLEOTIDE SEQUENCE [LARGE SCALE GENOMIC DNA]</scope>
</reference>
<dbReference type="GO" id="GO:0046983">
    <property type="term" value="F:protein dimerization activity"/>
    <property type="evidence" value="ECO:0007669"/>
    <property type="project" value="InterPro"/>
</dbReference>
<dbReference type="Proteomes" id="UP000735302">
    <property type="component" value="Unassembled WGS sequence"/>
</dbReference>
<feature type="compositionally biased region" description="Low complexity" evidence="1">
    <location>
        <begin position="274"/>
        <end position="290"/>
    </location>
</feature>
<dbReference type="InterPro" id="IPR011598">
    <property type="entry name" value="bHLH_dom"/>
</dbReference>
<sequence length="368" mass="41761">MSNSITQSSRFVDDIALNSNTSLKMNSYLNNETCSSHVTRNAILTPCANSRSSSSSNNSNQSISCSESPDISFPSSFIDFSSPCVLYPSPQSRSYQMESAGVPGQGDTYGHVSISTFLPTPAEEYDLCSHRKRKPPKSYEISRIGATERERTRMHMLNDAFDELRKVVPKSNLSEHQKLSKIATLRLAIHYISALGSTLKATGAEIKLVKDTGVCDRRGKRRGMGGRRRKMAESLHQHFPCPIVTMARNEMPVGAEYHSQYIQHHHRNHHHHQNQLPQQQQQHQPASYQAGQCHVVNSRPACQLCPSYHLSNQYHPHPHQQQHQQQQHQLQQQQQSDCMSKKCQESYERERVTFGGNHYQQLQLLCSL</sequence>
<keyword evidence="4" id="KW-1185">Reference proteome</keyword>
<feature type="region of interest" description="Disordered" evidence="1">
    <location>
        <begin position="313"/>
        <end position="333"/>
    </location>
</feature>
<evidence type="ECO:0000313" key="4">
    <source>
        <dbReference type="Proteomes" id="UP000735302"/>
    </source>
</evidence>
<dbReference type="PANTHER" id="PTHR19290">
    <property type="entry name" value="BASIC HELIX-LOOP-HELIX PROTEIN NEUROGENIN-RELATED"/>
    <property type="match status" value="1"/>
</dbReference>
<dbReference type="GO" id="GO:0070888">
    <property type="term" value="F:E-box binding"/>
    <property type="evidence" value="ECO:0007669"/>
    <property type="project" value="TreeGrafter"/>
</dbReference>
<dbReference type="Pfam" id="PF00010">
    <property type="entry name" value="HLH"/>
    <property type="match status" value="1"/>
</dbReference>
<protein>
    <submittedName>
        <fullName evidence="3">Neurogenic differentiation factor 1</fullName>
    </submittedName>
</protein>
<dbReference type="EMBL" id="BLXT01002912">
    <property type="protein sequence ID" value="GFN98922.1"/>
    <property type="molecule type" value="Genomic_DNA"/>
</dbReference>
<gene>
    <name evidence="3" type="ORF">PoB_002542800</name>
</gene>
<evidence type="ECO:0000259" key="2">
    <source>
        <dbReference type="PROSITE" id="PS50888"/>
    </source>
</evidence>
<feature type="compositionally biased region" description="Basic residues" evidence="1">
    <location>
        <begin position="264"/>
        <end position="273"/>
    </location>
</feature>
<dbReference type="CDD" id="cd11390">
    <property type="entry name" value="bHLH_TS"/>
    <property type="match status" value="1"/>
</dbReference>
<dbReference type="InterPro" id="IPR050359">
    <property type="entry name" value="bHLH_transcription_factors"/>
</dbReference>
<dbReference type="GO" id="GO:0005634">
    <property type="term" value="C:nucleus"/>
    <property type="evidence" value="ECO:0007669"/>
    <property type="project" value="TreeGrafter"/>
</dbReference>
<dbReference type="SUPFAM" id="SSF47459">
    <property type="entry name" value="HLH, helix-loop-helix DNA-binding domain"/>
    <property type="match status" value="1"/>
</dbReference>
<dbReference type="GO" id="GO:0007423">
    <property type="term" value="P:sensory organ development"/>
    <property type="evidence" value="ECO:0007669"/>
    <property type="project" value="TreeGrafter"/>
</dbReference>
<dbReference type="GO" id="GO:0061564">
    <property type="term" value="P:axon development"/>
    <property type="evidence" value="ECO:0007669"/>
    <property type="project" value="TreeGrafter"/>
</dbReference>
<dbReference type="Gene3D" id="4.10.280.10">
    <property type="entry name" value="Helix-loop-helix DNA-binding domain"/>
    <property type="match status" value="1"/>
</dbReference>
<dbReference type="AlphaFoldDB" id="A0AAV3ZWW0"/>
<accession>A0AAV3ZWW0</accession>
<dbReference type="GO" id="GO:0045944">
    <property type="term" value="P:positive regulation of transcription by RNA polymerase II"/>
    <property type="evidence" value="ECO:0007669"/>
    <property type="project" value="TreeGrafter"/>
</dbReference>
<dbReference type="SMART" id="SM00353">
    <property type="entry name" value="HLH"/>
    <property type="match status" value="1"/>
</dbReference>
<dbReference type="GO" id="GO:0003700">
    <property type="term" value="F:DNA-binding transcription factor activity"/>
    <property type="evidence" value="ECO:0007669"/>
    <property type="project" value="TreeGrafter"/>
</dbReference>
<proteinExistence type="predicted"/>
<name>A0AAV3ZWW0_9GAST</name>
<evidence type="ECO:0000256" key="1">
    <source>
        <dbReference type="SAM" id="MobiDB-lite"/>
    </source>
</evidence>
<dbReference type="PROSITE" id="PS50888">
    <property type="entry name" value="BHLH"/>
    <property type="match status" value="1"/>
</dbReference>
<dbReference type="InterPro" id="IPR036638">
    <property type="entry name" value="HLH_DNA-bd_sf"/>
</dbReference>
<comment type="caution">
    <text evidence="3">The sequence shown here is derived from an EMBL/GenBank/DDBJ whole genome shotgun (WGS) entry which is preliminary data.</text>
</comment>
<feature type="region of interest" description="Disordered" evidence="1">
    <location>
        <begin position="264"/>
        <end position="290"/>
    </location>
</feature>
<evidence type="ECO:0000313" key="3">
    <source>
        <dbReference type="EMBL" id="GFN98922.1"/>
    </source>
</evidence>
<feature type="domain" description="BHLH" evidence="2">
    <location>
        <begin position="141"/>
        <end position="195"/>
    </location>
</feature>